<reference evidence="1 2" key="2">
    <citation type="journal article" date="2018" name="Int. J. Syst. Evol. Microbiol.">
        <title>Marinobacterium aestuarii sp. nov., a benzene-degrading marine bacterium isolated from estuary sediment.</title>
        <authorList>
            <person name="Bae S.S."/>
            <person name="Jung J."/>
            <person name="Chung D."/>
            <person name="Baek K."/>
        </authorList>
    </citation>
    <scope>NUCLEOTIDE SEQUENCE [LARGE SCALE GENOMIC DNA]</scope>
    <source>
        <strain evidence="1 2">ST58-10</strain>
    </source>
</reference>
<dbReference type="EMBL" id="CP015839">
    <property type="protein sequence ID" value="ANG62831.1"/>
    <property type="molecule type" value="Genomic_DNA"/>
</dbReference>
<evidence type="ECO:0000313" key="1">
    <source>
        <dbReference type="EMBL" id="ANG62831.1"/>
    </source>
</evidence>
<evidence type="ECO:0008006" key="3">
    <source>
        <dbReference type="Google" id="ProtNLM"/>
    </source>
</evidence>
<accession>A0A1A9EYV2</accession>
<dbReference type="KEGG" id="mars:A8C75_10285"/>
<sequence>MTLAAALVTTVSLLAVGPVRGGSIVEGLSASEEGALFNAAGFSLAGNGQYQRCSEEPVTLSYQPGKAELADLNGDGQHEAWVTESSLFCYGNTAQYFVLLTREPSGWRILVEAVGIPVIRETGHQGWPDIEVGGPGFAAFPLYRWNGEAYVRHNP</sequence>
<evidence type="ECO:0000313" key="2">
    <source>
        <dbReference type="Proteomes" id="UP000078070"/>
    </source>
</evidence>
<gene>
    <name evidence="1" type="ORF">A8C75_10285</name>
</gene>
<dbReference type="AlphaFoldDB" id="A0A1A9EYV2"/>
<keyword evidence="2" id="KW-1185">Reference proteome</keyword>
<dbReference type="Proteomes" id="UP000078070">
    <property type="component" value="Chromosome"/>
</dbReference>
<proteinExistence type="predicted"/>
<organism evidence="1 2">
    <name type="scientific">Marinobacterium aestuarii</name>
    <dbReference type="NCBI Taxonomy" id="1821621"/>
    <lineage>
        <taxon>Bacteria</taxon>
        <taxon>Pseudomonadati</taxon>
        <taxon>Pseudomonadota</taxon>
        <taxon>Gammaproteobacteria</taxon>
        <taxon>Oceanospirillales</taxon>
        <taxon>Oceanospirillaceae</taxon>
        <taxon>Marinobacterium</taxon>
    </lineage>
</organism>
<reference evidence="2" key="1">
    <citation type="submission" date="2016-05" db="EMBL/GenBank/DDBJ databases">
        <authorList>
            <person name="Baek K."/>
            <person name="Yang S.-J."/>
        </authorList>
    </citation>
    <scope>NUCLEOTIDE SEQUENCE [LARGE SCALE GENOMIC DNA]</scope>
    <source>
        <strain evidence="2">ST58-10</strain>
    </source>
</reference>
<protein>
    <recommendedName>
        <fullName evidence="3">VCBS repeat-containing protein</fullName>
    </recommendedName>
</protein>
<name>A0A1A9EYV2_9GAMM</name>